<sequence length="223" mass="26580">MKKFFNMLFSICFSLFIILGIIRFTVGFRQLYYFDINYLDIPKISSLSEDEIKANYDYLIDYNLNIKEEEFKLPTIQFSPQGKIHFEEVRDIFQGINKITLGLLAVCIVGVFIKIKNKQIDFLNKTSKLLLILPIIVLVPMLISFDKTFIIFHKLFFDNDYWIFDPSMDPVINILPQEFFFHAGVMIIILVLIFSLVTRILYKKLNKKYNSRRSIFHRTNYHW</sequence>
<evidence type="ECO:0000313" key="3">
    <source>
        <dbReference type="Proteomes" id="UP000243255"/>
    </source>
</evidence>
<dbReference type="AlphaFoldDB" id="A0A1M5JAG4"/>
<feature type="transmembrane region" description="Helical" evidence="1">
    <location>
        <begin position="179"/>
        <end position="202"/>
    </location>
</feature>
<dbReference type="Proteomes" id="UP000243255">
    <property type="component" value="Unassembled WGS sequence"/>
</dbReference>
<name>A0A1M5JAG4_9FIRM</name>
<feature type="transmembrane region" description="Helical" evidence="1">
    <location>
        <begin position="99"/>
        <end position="117"/>
    </location>
</feature>
<protein>
    <submittedName>
        <fullName evidence="2">Integral membrane protein TIGR01906</fullName>
    </submittedName>
</protein>
<dbReference type="EMBL" id="FQWX01000001">
    <property type="protein sequence ID" value="SHG37375.1"/>
    <property type="molecule type" value="Genomic_DNA"/>
</dbReference>
<dbReference type="OrthoDB" id="9813051at2"/>
<proteinExistence type="predicted"/>
<dbReference type="Pfam" id="PF07314">
    <property type="entry name" value="Lit"/>
    <property type="match status" value="1"/>
</dbReference>
<feature type="transmembrane region" description="Helical" evidence="1">
    <location>
        <begin position="129"/>
        <end position="152"/>
    </location>
</feature>
<reference evidence="3" key="1">
    <citation type="submission" date="2016-11" db="EMBL/GenBank/DDBJ databases">
        <authorList>
            <person name="Varghese N."/>
            <person name="Submissions S."/>
        </authorList>
    </citation>
    <scope>NUCLEOTIDE SEQUENCE [LARGE SCALE GENOMIC DNA]</scope>
    <source>
        <strain evidence="3">DSM 2635</strain>
    </source>
</reference>
<dbReference type="STRING" id="1121321.SAMN04488530_10151"/>
<dbReference type="InterPro" id="IPR010178">
    <property type="entry name" value="Lit"/>
</dbReference>
<keyword evidence="3" id="KW-1185">Reference proteome</keyword>
<evidence type="ECO:0000313" key="2">
    <source>
        <dbReference type="EMBL" id="SHG37375.1"/>
    </source>
</evidence>
<organism evidence="2 3">
    <name type="scientific">Asaccharospora irregularis DSM 2635</name>
    <dbReference type="NCBI Taxonomy" id="1121321"/>
    <lineage>
        <taxon>Bacteria</taxon>
        <taxon>Bacillati</taxon>
        <taxon>Bacillota</taxon>
        <taxon>Clostridia</taxon>
        <taxon>Peptostreptococcales</taxon>
        <taxon>Peptostreptococcaceae</taxon>
        <taxon>Asaccharospora</taxon>
    </lineage>
</organism>
<keyword evidence="1" id="KW-1133">Transmembrane helix</keyword>
<accession>A0A1M5JAG4</accession>
<keyword evidence="1" id="KW-0812">Transmembrane</keyword>
<evidence type="ECO:0000256" key="1">
    <source>
        <dbReference type="SAM" id="Phobius"/>
    </source>
</evidence>
<gene>
    <name evidence="2" type="ORF">SAMN04488530_10151</name>
</gene>
<keyword evidence="1" id="KW-0472">Membrane</keyword>
<dbReference type="NCBIfam" id="TIGR01906">
    <property type="entry name" value="integ_TIGR01906"/>
    <property type="match status" value="1"/>
</dbReference>
<dbReference type="RefSeq" id="WP_073123095.1">
    <property type="nucleotide sequence ID" value="NZ_BAABCH010000010.1"/>
</dbReference>